<dbReference type="AlphaFoldDB" id="A0A9J6BPG4"/>
<accession>A0A9J6BPG4</accession>
<dbReference type="InterPro" id="IPR037151">
    <property type="entry name" value="AlkB-like_sf"/>
</dbReference>
<dbReference type="GO" id="GO:0016491">
    <property type="term" value="F:oxidoreductase activity"/>
    <property type="evidence" value="ECO:0007669"/>
    <property type="project" value="TreeGrafter"/>
</dbReference>
<reference evidence="2" key="1">
    <citation type="submission" date="2021-03" db="EMBL/GenBank/DDBJ databases">
        <title>Chromosome level genome of the anhydrobiotic midge Polypedilum vanderplanki.</title>
        <authorList>
            <person name="Yoshida Y."/>
            <person name="Kikawada T."/>
            <person name="Gusev O."/>
        </authorList>
    </citation>
    <scope>NUCLEOTIDE SEQUENCE</scope>
    <source>
        <strain evidence="2">NIAS01</strain>
        <tissue evidence="2">Whole body or cell culture</tissue>
    </source>
</reference>
<evidence type="ECO:0000313" key="2">
    <source>
        <dbReference type="EMBL" id="KAG5671658.1"/>
    </source>
</evidence>
<dbReference type="OrthoDB" id="442860at2759"/>
<evidence type="ECO:0000313" key="3">
    <source>
        <dbReference type="Proteomes" id="UP001107558"/>
    </source>
</evidence>
<dbReference type="Proteomes" id="UP001107558">
    <property type="component" value="Chromosome 3"/>
</dbReference>
<dbReference type="GO" id="GO:0070988">
    <property type="term" value="P:demethylation"/>
    <property type="evidence" value="ECO:0007669"/>
    <property type="project" value="InterPro"/>
</dbReference>
<comment type="cofactor">
    <cofactor evidence="1">
        <name>Fe(2+)</name>
        <dbReference type="ChEBI" id="CHEBI:29033"/>
    </cofactor>
</comment>
<organism evidence="2 3">
    <name type="scientific">Polypedilum vanderplanki</name>
    <name type="common">Sleeping chironomid midge</name>
    <dbReference type="NCBI Taxonomy" id="319348"/>
    <lineage>
        <taxon>Eukaryota</taxon>
        <taxon>Metazoa</taxon>
        <taxon>Ecdysozoa</taxon>
        <taxon>Arthropoda</taxon>
        <taxon>Hexapoda</taxon>
        <taxon>Insecta</taxon>
        <taxon>Pterygota</taxon>
        <taxon>Neoptera</taxon>
        <taxon>Endopterygota</taxon>
        <taxon>Diptera</taxon>
        <taxon>Nematocera</taxon>
        <taxon>Chironomoidea</taxon>
        <taxon>Chironomidae</taxon>
        <taxon>Chironominae</taxon>
        <taxon>Polypedilum</taxon>
        <taxon>Polypedilum</taxon>
    </lineage>
</organism>
<dbReference type="PANTHER" id="PTHR12463:SF0">
    <property type="entry name" value="ALPHA-KETOGLUTARATE-DEPENDENT DIOXYGENASE ALKB HOMOLOG 4"/>
    <property type="match status" value="1"/>
</dbReference>
<proteinExistence type="predicted"/>
<comment type="caution">
    <text evidence="2">The sequence shown here is derived from an EMBL/GenBank/DDBJ whole genome shotgun (WGS) entry which is preliminary data.</text>
</comment>
<protein>
    <submittedName>
        <fullName evidence="2">Uncharacterized protein</fullName>
    </submittedName>
</protein>
<keyword evidence="3" id="KW-1185">Reference proteome</keyword>
<name>A0A9J6BPG4_POLVA</name>
<dbReference type="EMBL" id="JADBJN010000003">
    <property type="protein sequence ID" value="KAG5671658.1"/>
    <property type="molecule type" value="Genomic_DNA"/>
</dbReference>
<dbReference type="GO" id="GO:0032451">
    <property type="term" value="F:demethylase activity"/>
    <property type="evidence" value="ECO:0007669"/>
    <property type="project" value="TreeGrafter"/>
</dbReference>
<gene>
    <name evidence="2" type="ORF">PVAND_001848</name>
</gene>
<dbReference type="SUPFAM" id="SSF51197">
    <property type="entry name" value="Clavaminate synthase-like"/>
    <property type="match status" value="1"/>
</dbReference>
<dbReference type="Gene3D" id="2.60.120.590">
    <property type="entry name" value="Alpha-ketoglutarate-dependent dioxygenase AlkB-like"/>
    <property type="match status" value="1"/>
</dbReference>
<sequence>MQDDKKVCDCKGKRTCLLCEGLFNKKAKDWLTEYKGLDSYVYCPSCKQIFKGWQAVLNCDEHELSSNGRKFSGLYLQQDFLTNSECSKIVHNVDESLWDLSQSGRRKKNFGPKVNFKKKKLRPEFFQGFFSSSDFIREKLNKVDFLKDFKIVEECFLEYEESRGSHIEPHLDDCWIWGERIVTVNCIGDTVLTLTKHFPTYAQQYNLDCLELYKSELIGELEDIVPDNIVIRVKMPARSLFVLYGAPRYQYEHSVLREDITNRRVCIAYREFTKQYTDFNKLFD</sequence>
<dbReference type="PANTHER" id="PTHR12463">
    <property type="entry name" value="OXYGENASE-RELATED"/>
    <property type="match status" value="1"/>
</dbReference>
<evidence type="ECO:0000256" key="1">
    <source>
        <dbReference type="ARBA" id="ARBA00001954"/>
    </source>
</evidence>
<dbReference type="InterPro" id="IPR032857">
    <property type="entry name" value="ALKBH4"/>
</dbReference>